<proteinExistence type="inferred from homology"/>
<dbReference type="PANTHER" id="PTHR33705">
    <property type="entry name" value="PHOSPHOCARRIER PROTEIN HPR"/>
    <property type="match status" value="1"/>
</dbReference>
<dbReference type="SUPFAM" id="SSF55594">
    <property type="entry name" value="HPr-like"/>
    <property type="match status" value="1"/>
</dbReference>
<keyword evidence="3" id="KW-0963">Cytoplasm</keyword>
<keyword evidence="7" id="KW-1185">Reference proteome</keyword>
<dbReference type="EMBL" id="QFXE01000008">
    <property type="protein sequence ID" value="RDH86722.1"/>
    <property type="molecule type" value="Genomic_DNA"/>
</dbReference>
<dbReference type="InterPro" id="IPR001020">
    <property type="entry name" value="PTS_HPr_His_P_site"/>
</dbReference>
<dbReference type="PROSITE" id="PS51350">
    <property type="entry name" value="PTS_HPR_DOM"/>
    <property type="match status" value="1"/>
</dbReference>
<feature type="domain" description="HPr" evidence="5">
    <location>
        <begin position="1"/>
        <end position="88"/>
    </location>
</feature>
<dbReference type="InterPro" id="IPR050399">
    <property type="entry name" value="HPr"/>
</dbReference>
<dbReference type="NCBIfam" id="TIGR01003">
    <property type="entry name" value="PTS_HPr_family"/>
    <property type="match status" value="1"/>
</dbReference>
<dbReference type="InterPro" id="IPR000032">
    <property type="entry name" value="HPr-like"/>
</dbReference>
<evidence type="ECO:0000256" key="2">
    <source>
        <dbReference type="ARBA" id="ARBA00010736"/>
    </source>
</evidence>
<dbReference type="InterPro" id="IPR035895">
    <property type="entry name" value="HPr-like_sf"/>
</dbReference>
<comment type="caution">
    <text evidence="6">The sequence shown here is derived from an EMBL/GenBank/DDBJ whole genome shotgun (WGS) entry which is preliminary data.</text>
</comment>
<dbReference type="PROSITE" id="PS00369">
    <property type="entry name" value="PTS_HPR_HIS"/>
    <property type="match status" value="1"/>
</dbReference>
<dbReference type="Proteomes" id="UP000254771">
    <property type="component" value="Unassembled WGS sequence"/>
</dbReference>
<dbReference type="InterPro" id="IPR002114">
    <property type="entry name" value="PTS_HPr_Ser_P_site"/>
</dbReference>
<dbReference type="AlphaFoldDB" id="A0A370DQY0"/>
<organism evidence="6 7">
    <name type="scientific">endosymbiont of Escarpia spicata</name>
    <dbReference type="NCBI Taxonomy" id="2200908"/>
    <lineage>
        <taxon>Bacteria</taxon>
        <taxon>Pseudomonadati</taxon>
        <taxon>Pseudomonadota</taxon>
        <taxon>Gammaproteobacteria</taxon>
        <taxon>sulfur-oxidizing symbionts</taxon>
    </lineage>
</organism>
<dbReference type="GO" id="GO:0005737">
    <property type="term" value="C:cytoplasm"/>
    <property type="evidence" value="ECO:0007669"/>
    <property type="project" value="UniProtKB-SubCell"/>
</dbReference>
<gene>
    <name evidence="6" type="ORF">DIZ78_07430</name>
</gene>
<evidence type="ECO:0000313" key="6">
    <source>
        <dbReference type="EMBL" id="RDH86722.1"/>
    </source>
</evidence>
<comment type="similarity">
    <text evidence="2">Belongs to the HPr family.</text>
</comment>
<evidence type="ECO:0000259" key="5">
    <source>
        <dbReference type="PROSITE" id="PS51350"/>
    </source>
</evidence>
<dbReference type="Gene3D" id="3.30.1340.10">
    <property type="entry name" value="HPr-like"/>
    <property type="match status" value="1"/>
</dbReference>
<evidence type="ECO:0000256" key="3">
    <source>
        <dbReference type="ARBA" id="ARBA00022490"/>
    </source>
</evidence>
<reference evidence="6 7" key="1">
    <citation type="journal article" date="2018" name="ISME J.">
        <title>Endosymbiont genomes yield clues of tubeworm success.</title>
        <authorList>
            <person name="Li Y."/>
            <person name="Liles M.R."/>
            <person name="Halanych K.M."/>
        </authorList>
    </citation>
    <scope>NUCLEOTIDE SEQUENCE [LARGE SCALE GENOMIC DNA]</scope>
    <source>
        <strain evidence="6">A1462</strain>
    </source>
</reference>
<evidence type="ECO:0000256" key="1">
    <source>
        <dbReference type="ARBA" id="ARBA00004496"/>
    </source>
</evidence>
<dbReference type="Pfam" id="PF00381">
    <property type="entry name" value="PTS-HPr"/>
    <property type="match status" value="1"/>
</dbReference>
<evidence type="ECO:0000256" key="4">
    <source>
        <dbReference type="ARBA" id="ARBA00022683"/>
    </source>
</evidence>
<accession>A0A370DQY0</accession>
<keyword evidence="4" id="KW-0598">Phosphotransferase system</keyword>
<dbReference type="PRINTS" id="PR00107">
    <property type="entry name" value="PHOSPHOCPHPR"/>
</dbReference>
<name>A0A370DQY0_9GAMM</name>
<comment type="subcellular location">
    <subcellularLocation>
        <location evidence="1">Cytoplasm</location>
    </subcellularLocation>
</comment>
<sequence length="89" mass="9620">MILKEVTIINKLGLHARAAAKLVKCASRYGSEVHLKRNGQQVNGKSIMGVMMLAASQGSTLSLTVSGEDEDEAFDAIEALIKNRFGEEE</sequence>
<dbReference type="PROSITE" id="PS00589">
    <property type="entry name" value="PTS_HPR_SER"/>
    <property type="match status" value="1"/>
</dbReference>
<dbReference type="PANTHER" id="PTHR33705:SF2">
    <property type="entry name" value="PHOSPHOCARRIER PROTEIN NPR"/>
    <property type="match status" value="1"/>
</dbReference>
<protein>
    <submittedName>
        <fullName evidence="6">HPr family phosphocarrier protein</fullName>
    </submittedName>
</protein>
<evidence type="ECO:0000313" key="7">
    <source>
        <dbReference type="Proteomes" id="UP000254771"/>
    </source>
</evidence>
<dbReference type="CDD" id="cd00367">
    <property type="entry name" value="PTS-HPr_like"/>
    <property type="match status" value="1"/>
</dbReference>
<dbReference type="GO" id="GO:0009401">
    <property type="term" value="P:phosphoenolpyruvate-dependent sugar phosphotransferase system"/>
    <property type="evidence" value="ECO:0007669"/>
    <property type="project" value="UniProtKB-KW"/>
</dbReference>